<evidence type="ECO:0000313" key="5">
    <source>
        <dbReference type="Proteomes" id="UP001058098"/>
    </source>
</evidence>
<dbReference type="SMART" id="SM00448">
    <property type="entry name" value="REC"/>
    <property type="match status" value="1"/>
</dbReference>
<evidence type="ECO:0000256" key="2">
    <source>
        <dbReference type="PROSITE-ProRule" id="PRU00169"/>
    </source>
</evidence>
<dbReference type="Pfam" id="PF00072">
    <property type="entry name" value="Response_reg"/>
    <property type="match status" value="1"/>
</dbReference>
<feature type="modified residue" description="4-aspartylphosphate" evidence="2">
    <location>
        <position position="59"/>
    </location>
</feature>
<organism evidence="4 5">
    <name type="scientific">Mesorhizobium onobrychidis</name>
    <dbReference type="NCBI Taxonomy" id="2775404"/>
    <lineage>
        <taxon>Bacteria</taxon>
        <taxon>Pseudomonadati</taxon>
        <taxon>Pseudomonadota</taxon>
        <taxon>Alphaproteobacteria</taxon>
        <taxon>Hyphomicrobiales</taxon>
        <taxon>Phyllobacteriaceae</taxon>
        <taxon>Mesorhizobium</taxon>
    </lineage>
</organism>
<protein>
    <submittedName>
        <fullName evidence="4">Response regulator</fullName>
    </submittedName>
</protein>
<feature type="domain" description="Response regulatory" evidence="3">
    <location>
        <begin position="10"/>
        <end position="124"/>
    </location>
</feature>
<evidence type="ECO:0000256" key="1">
    <source>
        <dbReference type="ARBA" id="ARBA00022553"/>
    </source>
</evidence>
<name>A0ABY5QQQ6_9HYPH</name>
<dbReference type="Proteomes" id="UP001058098">
    <property type="component" value="Chromosome"/>
</dbReference>
<evidence type="ECO:0000313" key="4">
    <source>
        <dbReference type="EMBL" id="UVC13368.1"/>
    </source>
</evidence>
<dbReference type="Gene3D" id="3.40.50.2300">
    <property type="match status" value="1"/>
</dbReference>
<evidence type="ECO:0000259" key="3">
    <source>
        <dbReference type="PROSITE" id="PS50110"/>
    </source>
</evidence>
<gene>
    <name evidence="4" type="ORF">IHQ72_21900</name>
</gene>
<dbReference type="SUPFAM" id="SSF52172">
    <property type="entry name" value="CheY-like"/>
    <property type="match status" value="1"/>
</dbReference>
<sequence length="138" mass="14921">MTRQADQRRVVAVVEDDSSMRTSLERLLNAHGFLTQGFSSAEAFLHRDTTSRIGCLVLDIHLEGMSGIELRQRLKDAGSRLPVIFITAVDDAALEQQGAKAGCIAYLHKPFPAALLIDAVNRALGPAPTASRPAVSIR</sequence>
<dbReference type="RefSeq" id="WP_258117219.1">
    <property type="nucleotide sequence ID" value="NZ_CP062229.1"/>
</dbReference>
<dbReference type="EMBL" id="CP062229">
    <property type="protein sequence ID" value="UVC13368.1"/>
    <property type="molecule type" value="Genomic_DNA"/>
</dbReference>
<keyword evidence="5" id="KW-1185">Reference proteome</keyword>
<dbReference type="PANTHER" id="PTHR44591:SF21">
    <property type="entry name" value="TWO-COMPONENT RESPONSE REGULATOR"/>
    <property type="match status" value="1"/>
</dbReference>
<dbReference type="InterPro" id="IPR001789">
    <property type="entry name" value="Sig_transdc_resp-reg_receiver"/>
</dbReference>
<accession>A0ABY5QQQ6</accession>
<reference evidence="4" key="1">
    <citation type="submission" date="2020-09" db="EMBL/GenBank/DDBJ databases">
        <title>Rhizobia associated with sainfoin plants.</title>
        <authorList>
            <person name="Asharfi S."/>
            <person name="Kuzmanovic N."/>
            <person name="Bunk B."/>
            <person name="Sproeer C."/>
            <person name="Becker M."/>
            <person name="Thuenen T."/>
        </authorList>
    </citation>
    <scope>NUCLEOTIDE SEQUENCE</scope>
    <source>
        <strain evidence="4">OM4</strain>
    </source>
</reference>
<keyword evidence="1 2" id="KW-0597">Phosphoprotein</keyword>
<dbReference type="InterPro" id="IPR011006">
    <property type="entry name" value="CheY-like_superfamily"/>
</dbReference>
<dbReference type="PROSITE" id="PS50110">
    <property type="entry name" value="RESPONSE_REGULATORY"/>
    <property type="match status" value="1"/>
</dbReference>
<proteinExistence type="predicted"/>
<dbReference type="InterPro" id="IPR050595">
    <property type="entry name" value="Bact_response_regulator"/>
</dbReference>
<dbReference type="PANTHER" id="PTHR44591">
    <property type="entry name" value="STRESS RESPONSE REGULATOR PROTEIN 1"/>
    <property type="match status" value="1"/>
</dbReference>